<dbReference type="GO" id="GO:0016757">
    <property type="term" value="F:glycosyltransferase activity"/>
    <property type="evidence" value="ECO:0007669"/>
    <property type="project" value="UniProtKB-UniRule"/>
</dbReference>
<dbReference type="Pfam" id="PF01697">
    <property type="entry name" value="Glyco_transf_92"/>
    <property type="match status" value="1"/>
</dbReference>
<keyword evidence="5" id="KW-0812">Transmembrane</keyword>
<proteinExistence type="inferred from homology"/>
<keyword evidence="7" id="KW-0472">Membrane</keyword>
<dbReference type="PANTHER" id="PTHR21461:SF69">
    <property type="entry name" value="GLYCOSYLTRANSFERASE FAMILY 92 PROTEIN"/>
    <property type="match status" value="1"/>
</dbReference>
<dbReference type="EMBL" id="CAHIKZ030004123">
    <property type="protein sequence ID" value="CAE1307536.1"/>
    <property type="molecule type" value="Genomic_DNA"/>
</dbReference>
<evidence type="ECO:0000313" key="9">
    <source>
        <dbReference type="EMBL" id="CAE1307536.1"/>
    </source>
</evidence>
<keyword evidence="3 8" id="KW-0328">Glycosyltransferase</keyword>
<evidence type="ECO:0000256" key="3">
    <source>
        <dbReference type="ARBA" id="ARBA00022676"/>
    </source>
</evidence>
<dbReference type="GO" id="GO:0016020">
    <property type="term" value="C:membrane"/>
    <property type="evidence" value="ECO:0007669"/>
    <property type="project" value="UniProtKB-SubCell"/>
</dbReference>
<reference evidence="9" key="1">
    <citation type="submission" date="2021-01" db="EMBL/GenBank/DDBJ databases">
        <authorList>
            <person name="Li R."/>
            <person name="Bekaert M."/>
        </authorList>
    </citation>
    <scope>NUCLEOTIDE SEQUENCE</scope>
    <source>
        <strain evidence="9">Farmed</strain>
    </source>
</reference>
<evidence type="ECO:0000256" key="6">
    <source>
        <dbReference type="ARBA" id="ARBA00022989"/>
    </source>
</evidence>
<keyword evidence="4 8" id="KW-0808">Transferase</keyword>
<evidence type="ECO:0000256" key="1">
    <source>
        <dbReference type="ARBA" id="ARBA00004167"/>
    </source>
</evidence>
<evidence type="ECO:0000256" key="2">
    <source>
        <dbReference type="ARBA" id="ARBA00007647"/>
    </source>
</evidence>
<evidence type="ECO:0000256" key="5">
    <source>
        <dbReference type="ARBA" id="ARBA00022692"/>
    </source>
</evidence>
<dbReference type="Proteomes" id="UP000597762">
    <property type="component" value="Unassembled WGS sequence"/>
</dbReference>
<dbReference type="InterPro" id="IPR008166">
    <property type="entry name" value="Glyco_transf_92"/>
</dbReference>
<comment type="similarity">
    <text evidence="2 8">Belongs to the glycosyltransferase 92 family.</text>
</comment>
<dbReference type="AlphaFoldDB" id="A0A812DW09"/>
<evidence type="ECO:0000313" key="10">
    <source>
        <dbReference type="Proteomes" id="UP000597762"/>
    </source>
</evidence>
<evidence type="ECO:0000256" key="8">
    <source>
        <dbReference type="RuleBase" id="RU366017"/>
    </source>
</evidence>
<accession>A0A812DW09</accession>
<comment type="subcellular location">
    <subcellularLocation>
        <location evidence="1">Membrane</location>
        <topology evidence="1">Single-pass membrane protein</topology>
    </subcellularLocation>
</comment>
<name>A0A812DW09_ACAPH</name>
<evidence type="ECO:0000256" key="4">
    <source>
        <dbReference type="ARBA" id="ARBA00022679"/>
    </source>
</evidence>
<comment type="caution">
    <text evidence="9">The sequence shown here is derived from an EMBL/GenBank/DDBJ whole genome shotgun (WGS) entry which is preliminary data.</text>
</comment>
<dbReference type="EC" id="2.4.1.-" evidence="8"/>
<dbReference type="PANTHER" id="PTHR21461">
    <property type="entry name" value="GLYCOSYLTRANSFERASE FAMILY 92 PROTEIN"/>
    <property type="match status" value="1"/>
</dbReference>
<dbReference type="OrthoDB" id="6042617at2759"/>
<keyword evidence="6" id="KW-1133">Transmembrane helix</keyword>
<protein>
    <recommendedName>
        <fullName evidence="8">Glycosyltransferase family 92 protein</fullName>
        <ecNumber evidence="8">2.4.1.-</ecNumber>
    </recommendedName>
</protein>
<sequence>MSIGGSSGILIEDNENICEIDFSTLYKKASKKLTRLAKKARKRLQKWRGTTAFVISWILIYIIIQTCKLLSATDYLVCLAKINRTLIHPRNIHNWQSIHERRRDVLLYSAHYRPLGDTQAVHVLAVGTGIPTGFVCMLWYPDSFFPVIVKANTLNHDVDEVRRGKIIEQFFFTCACNSTQVPVYVSLTGPRCTMPTTFLHVQIPQKTTPQKEFGICMSSTSSNVHPLRIIEWMEAHQMFGVDEITLYYHSLSNNMSRILNQYQKEGFVRLQYMSVPRRYGIWSDFKIISSLSLNDCMWKNMYRYRYIFILLNFDEIIIPRIHRNYSELIDYVDRTEGLLMPAASYTFQNTIFNLCSADVKDPAFSNFLRFLKREPPSEEMRDFRSLINPRYCLSLFMHYCHCFVSSEAMPWTVKVRQHIALTHHYHTVPKSRVSCDNLKKNLSLDKTVDRFRRSLSKRCESKIAQHKL</sequence>
<dbReference type="GO" id="GO:0005737">
    <property type="term" value="C:cytoplasm"/>
    <property type="evidence" value="ECO:0007669"/>
    <property type="project" value="TreeGrafter"/>
</dbReference>
<evidence type="ECO:0000256" key="7">
    <source>
        <dbReference type="ARBA" id="ARBA00023136"/>
    </source>
</evidence>
<organism evidence="9 10">
    <name type="scientific">Acanthosepion pharaonis</name>
    <name type="common">Pharaoh cuttlefish</name>
    <name type="synonym">Sepia pharaonis</name>
    <dbReference type="NCBI Taxonomy" id="158019"/>
    <lineage>
        <taxon>Eukaryota</taxon>
        <taxon>Metazoa</taxon>
        <taxon>Spiralia</taxon>
        <taxon>Lophotrochozoa</taxon>
        <taxon>Mollusca</taxon>
        <taxon>Cephalopoda</taxon>
        <taxon>Coleoidea</taxon>
        <taxon>Decapodiformes</taxon>
        <taxon>Sepiida</taxon>
        <taxon>Sepiina</taxon>
        <taxon>Sepiidae</taxon>
        <taxon>Acanthosepion</taxon>
    </lineage>
</organism>
<gene>
    <name evidence="9" type="ORF">SPHA_59561</name>
</gene>
<keyword evidence="10" id="KW-1185">Reference proteome</keyword>